<keyword evidence="1" id="KW-0812">Transmembrane</keyword>
<organism evidence="2">
    <name type="scientific">Anopheles darlingi</name>
    <name type="common">Mosquito</name>
    <dbReference type="NCBI Taxonomy" id="43151"/>
    <lineage>
        <taxon>Eukaryota</taxon>
        <taxon>Metazoa</taxon>
        <taxon>Ecdysozoa</taxon>
        <taxon>Arthropoda</taxon>
        <taxon>Hexapoda</taxon>
        <taxon>Insecta</taxon>
        <taxon>Pterygota</taxon>
        <taxon>Neoptera</taxon>
        <taxon>Endopterygota</taxon>
        <taxon>Diptera</taxon>
        <taxon>Nematocera</taxon>
        <taxon>Culicoidea</taxon>
        <taxon>Culicidae</taxon>
        <taxon>Anophelinae</taxon>
        <taxon>Anopheles</taxon>
    </lineage>
</organism>
<keyword evidence="1" id="KW-1133">Transmembrane helix</keyword>
<proteinExistence type="predicted"/>
<protein>
    <submittedName>
        <fullName evidence="2">Uncharacterized protein</fullName>
    </submittedName>
</protein>
<name>A0A2M4DG16_ANODA</name>
<evidence type="ECO:0000256" key="1">
    <source>
        <dbReference type="SAM" id="Phobius"/>
    </source>
</evidence>
<feature type="transmembrane region" description="Helical" evidence="1">
    <location>
        <begin position="12"/>
        <end position="34"/>
    </location>
</feature>
<dbReference type="AlphaFoldDB" id="A0A2M4DG16"/>
<accession>A0A2M4DG16</accession>
<evidence type="ECO:0000313" key="2">
    <source>
        <dbReference type="EMBL" id="MBW76493.1"/>
    </source>
</evidence>
<feature type="transmembrane region" description="Helical" evidence="1">
    <location>
        <begin position="40"/>
        <end position="65"/>
    </location>
</feature>
<sequence length="77" mass="8287">MCLCGRCYFMRFLISLRLGIARYCCMLSSLALVPSASPPAISILITSFHSLAHSSILIACNARFAGTSTASNNRRTG</sequence>
<dbReference type="EMBL" id="GGFL01012315">
    <property type="protein sequence ID" value="MBW76493.1"/>
    <property type="molecule type" value="Transcribed_RNA"/>
</dbReference>
<reference evidence="2" key="1">
    <citation type="submission" date="2018-01" db="EMBL/GenBank/DDBJ databases">
        <title>An insight into the sialome of Amazonian anophelines.</title>
        <authorList>
            <person name="Ribeiro J.M."/>
            <person name="Scarpassa V."/>
            <person name="Calvo E."/>
        </authorList>
    </citation>
    <scope>NUCLEOTIDE SEQUENCE</scope>
</reference>
<keyword evidence="1" id="KW-0472">Membrane</keyword>